<dbReference type="InterPro" id="IPR006311">
    <property type="entry name" value="TAT_signal"/>
</dbReference>
<dbReference type="Proteomes" id="UP000198896">
    <property type="component" value="Unassembled WGS sequence"/>
</dbReference>
<dbReference type="Pfam" id="PF00753">
    <property type="entry name" value="Lactamase_B"/>
    <property type="match status" value="1"/>
</dbReference>
<evidence type="ECO:0000313" key="4">
    <source>
        <dbReference type="Proteomes" id="UP000198896"/>
    </source>
</evidence>
<dbReference type="GO" id="GO:0016740">
    <property type="term" value="F:transferase activity"/>
    <property type="evidence" value="ECO:0007669"/>
    <property type="project" value="TreeGrafter"/>
</dbReference>
<keyword evidence="1" id="KW-0812">Transmembrane</keyword>
<evidence type="ECO:0000259" key="2">
    <source>
        <dbReference type="Pfam" id="PF00753"/>
    </source>
</evidence>
<organism evidence="3 4">
    <name type="scientific">Succiniclasticum ruminis DSM 9236</name>
    <dbReference type="NCBI Taxonomy" id="1123323"/>
    <lineage>
        <taxon>Bacteria</taxon>
        <taxon>Bacillati</taxon>
        <taxon>Bacillota</taxon>
        <taxon>Negativicutes</taxon>
        <taxon>Acidaminococcales</taxon>
        <taxon>Acidaminococcaceae</taxon>
        <taxon>Succiniclasticum</taxon>
    </lineage>
</organism>
<dbReference type="InterPro" id="IPR041712">
    <property type="entry name" value="DHPS-like_MBL-fold"/>
</dbReference>
<gene>
    <name evidence="3" type="ORF">SAMN05216245_103196</name>
</gene>
<dbReference type="RefSeq" id="WP_093913015.1">
    <property type="nucleotide sequence ID" value="NZ_FONL01000003.1"/>
</dbReference>
<dbReference type="PANTHER" id="PTHR13754:SF13">
    <property type="entry name" value="METALLO-BETA-LACTAMASE SUPERFAMILY PROTEIN (AFU_ORTHOLOGUE AFUA_3G07630)"/>
    <property type="match status" value="1"/>
</dbReference>
<dbReference type="CDD" id="cd07713">
    <property type="entry name" value="DHPS-like_MBL-fold"/>
    <property type="match status" value="1"/>
</dbReference>
<dbReference type="STRING" id="1123323.SAMN05216245_103196"/>
<feature type="domain" description="Metallo-beta-lactamase" evidence="2">
    <location>
        <begin position="113"/>
        <end position="193"/>
    </location>
</feature>
<dbReference type="EMBL" id="FONL01000003">
    <property type="protein sequence ID" value="SFE28531.1"/>
    <property type="molecule type" value="Genomic_DNA"/>
</dbReference>
<keyword evidence="4" id="KW-1185">Reference proteome</keyword>
<dbReference type="InterPro" id="IPR052926">
    <property type="entry name" value="Metallo-beta-lactamase_dom"/>
</dbReference>
<dbReference type="InterPro" id="IPR019546">
    <property type="entry name" value="TAT_signal_bac_arc"/>
</dbReference>
<dbReference type="PANTHER" id="PTHR13754">
    <property type="entry name" value="METALLO-BETA-LACTAMASE SUPERFAMILY PROTEIN"/>
    <property type="match status" value="1"/>
</dbReference>
<keyword evidence="1" id="KW-1133">Transmembrane helix</keyword>
<dbReference type="NCBIfam" id="TIGR01409">
    <property type="entry name" value="TAT_signal_seq"/>
    <property type="match status" value="1"/>
</dbReference>
<keyword evidence="1" id="KW-0472">Membrane</keyword>
<feature type="transmembrane region" description="Helical" evidence="1">
    <location>
        <begin position="12"/>
        <end position="31"/>
    </location>
</feature>
<dbReference type="InterPro" id="IPR036866">
    <property type="entry name" value="RibonucZ/Hydroxyglut_hydro"/>
</dbReference>
<dbReference type="AlphaFoldDB" id="A0A1I1Z9T7"/>
<dbReference type="Gene3D" id="3.60.15.10">
    <property type="entry name" value="Ribonuclease Z/Hydroxyacylglutathione hydrolase-like"/>
    <property type="match status" value="1"/>
</dbReference>
<dbReference type="SUPFAM" id="SSF56281">
    <property type="entry name" value="Metallo-hydrolase/oxidoreductase"/>
    <property type="match status" value="1"/>
</dbReference>
<evidence type="ECO:0000256" key="1">
    <source>
        <dbReference type="SAM" id="Phobius"/>
    </source>
</evidence>
<accession>A0A1I1Z9T7</accession>
<protein>
    <submittedName>
        <fullName evidence="3">7,8-dihydropterin-6-yl-methyl-4-(Beta-D-ribofuranosyl)aminobenzene 5'-phosphate synthase</fullName>
    </submittedName>
</protein>
<dbReference type="OrthoDB" id="9803916at2"/>
<reference evidence="3 4" key="1">
    <citation type="submission" date="2016-10" db="EMBL/GenBank/DDBJ databases">
        <authorList>
            <person name="de Groot N.N."/>
        </authorList>
    </citation>
    <scope>NUCLEOTIDE SEQUENCE [LARGE SCALE GENOMIC DNA]</scope>
    <source>
        <strain evidence="3 4">DSM 9236</strain>
    </source>
</reference>
<dbReference type="InterPro" id="IPR001279">
    <property type="entry name" value="Metallo-B-lactamas"/>
</dbReference>
<name>A0A1I1Z9T7_9FIRM</name>
<sequence length="361" mass="40104">MSVSRRNFLKGLAVGGTAGYFAMAGVTSTVMKDMFLPKEPVGDDDIGEIKSVKVTQISETSWFNNSILVNDMMKAGGLLVNQYIIPWTHEGVKEGYNGDNSGGYSALLDIEFLDGSKKKVLFDCGWNAAWMDECYKREGVDKMLANHEVDMLFQTHEHFDHYWGIETVLKYCPDLPIGVPKGFYQEGFDLLQGKKFDIAKVKNDYPHKGKVTVRESGKVHHLYPGVASITFDSSIITRVKGEQAMILNVKDKGLVVITGCCHMGIISLLQEVRHRIKGGKKIYAIQGGLHISPFEDWDPQYDDLIKAIPAYGIEVMACNHCTGYLTAEKMLKAGLPVVEGTARFKSKKKLYLGNGDQVVFG</sequence>
<dbReference type="PROSITE" id="PS51318">
    <property type="entry name" value="TAT"/>
    <property type="match status" value="1"/>
</dbReference>
<proteinExistence type="predicted"/>
<evidence type="ECO:0000313" key="3">
    <source>
        <dbReference type="EMBL" id="SFE28531.1"/>
    </source>
</evidence>